<evidence type="ECO:0000256" key="4">
    <source>
        <dbReference type="ARBA" id="ARBA00022525"/>
    </source>
</evidence>
<dbReference type="PANTHER" id="PTHR31232:SF43">
    <property type="entry name" value="S-PROTEIN HOMOLOG 29-RELATED"/>
    <property type="match status" value="1"/>
</dbReference>
<evidence type="ECO:0000313" key="7">
    <source>
        <dbReference type="EMBL" id="RYR61140.1"/>
    </source>
</evidence>
<keyword evidence="4 6" id="KW-0964">Secreted</keyword>
<comment type="subcellular location">
    <subcellularLocation>
        <location evidence="1 6">Secreted</location>
    </subcellularLocation>
</comment>
<dbReference type="Gramene" id="arahy.Tifrunner.gnm2.ann2.Ah04g350200.1">
    <property type="protein sequence ID" value="arahy.Tifrunner.gnm2.ann2.Ah04g350200.1-CDS-1"/>
    <property type="gene ID" value="arahy.Tifrunner.gnm2.ann2.Ah04g350200"/>
</dbReference>
<evidence type="ECO:0000256" key="1">
    <source>
        <dbReference type="ARBA" id="ARBA00004613"/>
    </source>
</evidence>
<organism evidence="7 8">
    <name type="scientific">Arachis hypogaea</name>
    <name type="common">Peanut</name>
    <dbReference type="NCBI Taxonomy" id="3818"/>
    <lineage>
        <taxon>Eukaryota</taxon>
        <taxon>Viridiplantae</taxon>
        <taxon>Streptophyta</taxon>
        <taxon>Embryophyta</taxon>
        <taxon>Tracheophyta</taxon>
        <taxon>Spermatophyta</taxon>
        <taxon>Magnoliopsida</taxon>
        <taxon>eudicotyledons</taxon>
        <taxon>Gunneridae</taxon>
        <taxon>Pentapetalae</taxon>
        <taxon>rosids</taxon>
        <taxon>fabids</taxon>
        <taxon>Fabales</taxon>
        <taxon>Fabaceae</taxon>
        <taxon>Papilionoideae</taxon>
        <taxon>50 kb inversion clade</taxon>
        <taxon>dalbergioids sensu lato</taxon>
        <taxon>Dalbergieae</taxon>
        <taxon>Pterocarpus clade</taxon>
        <taxon>Arachis</taxon>
    </lineage>
</organism>
<proteinExistence type="inferred from homology"/>
<dbReference type="GO" id="GO:0060320">
    <property type="term" value="P:rejection of self pollen"/>
    <property type="evidence" value="ECO:0007669"/>
    <property type="project" value="UniProtKB-KW"/>
</dbReference>
<dbReference type="Proteomes" id="UP000289738">
    <property type="component" value="Chromosome A04"/>
</dbReference>
<name>A0A445DD97_ARAHY</name>
<keyword evidence="5 6" id="KW-0732">Signal</keyword>
<evidence type="ECO:0000256" key="3">
    <source>
        <dbReference type="ARBA" id="ARBA00022471"/>
    </source>
</evidence>
<dbReference type="PANTHER" id="PTHR31232">
    <property type="match status" value="1"/>
</dbReference>
<evidence type="ECO:0000256" key="2">
    <source>
        <dbReference type="ARBA" id="ARBA00005581"/>
    </source>
</evidence>
<comment type="caution">
    <text evidence="7">The sequence shown here is derived from an EMBL/GenBank/DDBJ whole genome shotgun (WGS) entry which is preliminary data.</text>
</comment>
<feature type="signal peptide" evidence="6">
    <location>
        <begin position="1"/>
        <end position="23"/>
    </location>
</feature>
<comment type="similarity">
    <text evidence="2 6">Belongs to the plant self-incompatibility (S1) protein family.</text>
</comment>
<reference evidence="7 8" key="1">
    <citation type="submission" date="2019-01" db="EMBL/GenBank/DDBJ databases">
        <title>Sequencing of cultivated peanut Arachis hypogaea provides insights into genome evolution and oil improvement.</title>
        <authorList>
            <person name="Chen X."/>
        </authorList>
    </citation>
    <scope>NUCLEOTIDE SEQUENCE [LARGE SCALE GENOMIC DNA]</scope>
    <source>
        <strain evidence="8">cv. Fuhuasheng</strain>
        <tissue evidence="7">Leaves</tissue>
    </source>
</reference>
<sequence>MSPFARSVLLTWLLLTIVLPSYAFKFRLPFYSKTHVSLTNSLGGNLDLTLHCKSKDDDLGIHLLDPGESYEFSFGTSFISETLFFCRFSWQNECHYFDVYDKERDYQRWPYGCGYNVTKSGPCRVYSHCFSWKSSC</sequence>
<dbReference type="Pfam" id="PF05938">
    <property type="entry name" value="Self-incomp_S1"/>
    <property type="match status" value="1"/>
</dbReference>
<dbReference type="InterPro" id="IPR010264">
    <property type="entry name" value="Self-incomp_S1"/>
</dbReference>
<keyword evidence="3 6" id="KW-0713">Self-incompatibility</keyword>
<evidence type="ECO:0000313" key="8">
    <source>
        <dbReference type="Proteomes" id="UP000289738"/>
    </source>
</evidence>
<evidence type="ECO:0000256" key="5">
    <source>
        <dbReference type="ARBA" id="ARBA00022729"/>
    </source>
</evidence>
<evidence type="ECO:0000256" key="6">
    <source>
        <dbReference type="RuleBase" id="RU367044"/>
    </source>
</evidence>
<dbReference type="SMR" id="A0A445DD97"/>
<protein>
    <recommendedName>
        <fullName evidence="6">S-protein homolog</fullName>
    </recommendedName>
</protein>
<accession>A0A445DD97</accession>
<dbReference type="AlphaFoldDB" id="A0A445DD97"/>
<keyword evidence="8" id="KW-1185">Reference proteome</keyword>
<gene>
    <name evidence="7" type="ORF">Ahy_A04g018267</name>
</gene>
<feature type="chain" id="PRO_5025097494" description="S-protein homolog" evidence="6">
    <location>
        <begin position="24"/>
        <end position="136"/>
    </location>
</feature>
<dbReference type="EMBL" id="SDMP01000004">
    <property type="protein sequence ID" value="RYR61140.1"/>
    <property type="molecule type" value="Genomic_DNA"/>
</dbReference>
<dbReference type="GO" id="GO:0005576">
    <property type="term" value="C:extracellular region"/>
    <property type="evidence" value="ECO:0007669"/>
    <property type="project" value="UniProtKB-SubCell"/>
</dbReference>